<evidence type="ECO:0000313" key="3">
    <source>
        <dbReference type="Proteomes" id="UP001500064"/>
    </source>
</evidence>
<dbReference type="InterPro" id="IPR011051">
    <property type="entry name" value="RmlC_Cupin_sf"/>
</dbReference>
<dbReference type="Proteomes" id="UP001500064">
    <property type="component" value="Unassembled WGS sequence"/>
</dbReference>
<name>A0ABN2HUS7_9ACTN</name>
<proteinExistence type="predicted"/>
<dbReference type="Gene3D" id="2.60.120.10">
    <property type="entry name" value="Jelly Rolls"/>
    <property type="match status" value="1"/>
</dbReference>
<dbReference type="SUPFAM" id="SSF51182">
    <property type="entry name" value="RmlC-like cupins"/>
    <property type="match status" value="1"/>
</dbReference>
<evidence type="ECO:0000256" key="1">
    <source>
        <dbReference type="SAM" id="MobiDB-lite"/>
    </source>
</evidence>
<protein>
    <recommendedName>
        <fullName evidence="4">Cupin domain-containing protein</fullName>
    </recommendedName>
</protein>
<dbReference type="RefSeq" id="WP_346115040.1">
    <property type="nucleotide sequence ID" value="NZ_BAAAMU010000196.1"/>
</dbReference>
<feature type="region of interest" description="Disordered" evidence="1">
    <location>
        <begin position="215"/>
        <end position="240"/>
    </location>
</feature>
<feature type="compositionally biased region" description="Basic residues" evidence="1">
    <location>
        <begin position="231"/>
        <end position="240"/>
    </location>
</feature>
<evidence type="ECO:0008006" key="4">
    <source>
        <dbReference type="Google" id="ProtNLM"/>
    </source>
</evidence>
<reference evidence="2 3" key="1">
    <citation type="journal article" date="2019" name="Int. J. Syst. Evol. Microbiol.">
        <title>The Global Catalogue of Microorganisms (GCM) 10K type strain sequencing project: providing services to taxonomists for standard genome sequencing and annotation.</title>
        <authorList>
            <consortium name="The Broad Institute Genomics Platform"/>
            <consortium name="The Broad Institute Genome Sequencing Center for Infectious Disease"/>
            <person name="Wu L."/>
            <person name="Ma J."/>
        </authorList>
    </citation>
    <scope>NUCLEOTIDE SEQUENCE [LARGE SCALE GENOMIC DNA]</scope>
    <source>
        <strain evidence="2 3">JCM 13929</strain>
    </source>
</reference>
<organism evidence="2 3">
    <name type="scientific">Nonomuraea maheshkhaliensis</name>
    <dbReference type="NCBI Taxonomy" id="419590"/>
    <lineage>
        <taxon>Bacteria</taxon>
        <taxon>Bacillati</taxon>
        <taxon>Actinomycetota</taxon>
        <taxon>Actinomycetes</taxon>
        <taxon>Streptosporangiales</taxon>
        <taxon>Streptosporangiaceae</taxon>
        <taxon>Nonomuraea</taxon>
    </lineage>
</organism>
<keyword evidence="3" id="KW-1185">Reference proteome</keyword>
<sequence>MNKLALLPGTANATPSSGVSATVLFQRTMGDQDCILREITVEPGGSTGRHCHDGTLYGVIRKGTLSHFDTTCKADGGYKAGQTIVEPSGSDHVHIGQNRRDRPVVMEVLYMMPHGAPLSVDAPGPEPRWPAVGQDQHDEASALLGAAAHRQRSGRLRWGFADGALTVSGDGGPWTAAVAGPTAFAHAFDASPCRRTRGLSQMREAPGWTAPAKLEVASPGRSISRLTASGRPRRARRSSC</sequence>
<dbReference type="EMBL" id="BAAAMU010000196">
    <property type="protein sequence ID" value="GAA1693907.1"/>
    <property type="molecule type" value="Genomic_DNA"/>
</dbReference>
<evidence type="ECO:0000313" key="2">
    <source>
        <dbReference type="EMBL" id="GAA1693907.1"/>
    </source>
</evidence>
<comment type="caution">
    <text evidence="2">The sequence shown here is derived from an EMBL/GenBank/DDBJ whole genome shotgun (WGS) entry which is preliminary data.</text>
</comment>
<accession>A0ABN2HUS7</accession>
<gene>
    <name evidence="2" type="ORF">GCM10009733_107160</name>
</gene>
<dbReference type="InterPro" id="IPR014710">
    <property type="entry name" value="RmlC-like_jellyroll"/>
</dbReference>